<proteinExistence type="predicted"/>
<feature type="compositionally biased region" description="Basic and acidic residues" evidence="4">
    <location>
        <begin position="65"/>
        <end position="88"/>
    </location>
</feature>
<dbReference type="PROSITE" id="PS51401">
    <property type="entry name" value="CHORD"/>
    <property type="match status" value="1"/>
</dbReference>
<evidence type="ECO:0000313" key="6">
    <source>
        <dbReference type="EMBL" id="KAL3889526.1"/>
    </source>
</evidence>
<name>A0ABD3XV57_SINWO</name>
<dbReference type="Gene3D" id="4.10.1130.20">
    <property type="match status" value="1"/>
</dbReference>
<dbReference type="PANTHER" id="PTHR46983:SF3">
    <property type="entry name" value="CHPADIPLOID STATE MAINTENANCE PROTEIN CHPA"/>
    <property type="match status" value="1"/>
</dbReference>
<dbReference type="Pfam" id="PF04968">
    <property type="entry name" value="CHORD"/>
    <property type="match status" value="1"/>
</dbReference>
<keyword evidence="7" id="KW-1185">Reference proteome</keyword>
<dbReference type="Proteomes" id="UP001634394">
    <property type="component" value="Unassembled WGS sequence"/>
</dbReference>
<evidence type="ECO:0000256" key="4">
    <source>
        <dbReference type="SAM" id="MobiDB-lite"/>
    </source>
</evidence>
<evidence type="ECO:0000313" key="7">
    <source>
        <dbReference type="Proteomes" id="UP001634394"/>
    </source>
</evidence>
<keyword evidence="3" id="KW-0862">Zinc</keyword>
<dbReference type="PANTHER" id="PTHR46983">
    <property type="entry name" value="CYSTEINE AND HISTIDINE-RICH DOMAIN-CONTAINING PROTEIN 1"/>
    <property type="match status" value="1"/>
</dbReference>
<protein>
    <recommendedName>
        <fullName evidence="5">CHORD domain-containing protein</fullName>
    </recommendedName>
</protein>
<evidence type="ECO:0000256" key="1">
    <source>
        <dbReference type="ARBA" id="ARBA00022723"/>
    </source>
</evidence>
<dbReference type="AlphaFoldDB" id="A0ABD3XV57"/>
<feature type="domain" description="CHORD" evidence="5">
    <location>
        <begin position="6"/>
        <end position="65"/>
    </location>
</feature>
<gene>
    <name evidence="6" type="ORF">ACJMK2_001864</name>
</gene>
<dbReference type="InterPro" id="IPR007051">
    <property type="entry name" value="CHORD_dom"/>
</dbReference>
<keyword evidence="1" id="KW-0479">Metal-binding</keyword>
<evidence type="ECO:0000256" key="2">
    <source>
        <dbReference type="ARBA" id="ARBA00022737"/>
    </source>
</evidence>
<dbReference type="GO" id="GO:0046872">
    <property type="term" value="F:metal ion binding"/>
    <property type="evidence" value="ECO:0007669"/>
    <property type="project" value="UniProtKB-KW"/>
</dbReference>
<feature type="non-terminal residue" evidence="6">
    <location>
        <position position="184"/>
    </location>
</feature>
<feature type="region of interest" description="Disordered" evidence="4">
    <location>
        <begin position="59"/>
        <end position="108"/>
    </location>
</feature>
<evidence type="ECO:0000256" key="3">
    <source>
        <dbReference type="ARBA" id="ARBA00022833"/>
    </source>
</evidence>
<keyword evidence="2" id="KW-0677">Repeat</keyword>
<comment type="caution">
    <text evidence="6">The sequence shown here is derived from an EMBL/GenBank/DDBJ whole genome shotgun (WGS) entry which is preliminary data.</text>
</comment>
<reference evidence="6 7" key="1">
    <citation type="submission" date="2024-11" db="EMBL/GenBank/DDBJ databases">
        <title>Chromosome-level genome assembly of the freshwater bivalve Anodonta woodiana.</title>
        <authorList>
            <person name="Chen X."/>
        </authorList>
    </citation>
    <scope>NUCLEOTIDE SEQUENCE [LARGE SCALE GENOMIC DNA]</scope>
    <source>
        <strain evidence="6">MN2024</strain>
        <tissue evidence="6">Gills</tissue>
    </source>
</reference>
<dbReference type="EMBL" id="JBJQND010000001">
    <property type="protein sequence ID" value="KAL3889526.1"/>
    <property type="molecule type" value="Genomic_DNA"/>
</dbReference>
<accession>A0ABD3XV57</accession>
<organism evidence="6 7">
    <name type="scientific">Sinanodonta woodiana</name>
    <name type="common">Chinese pond mussel</name>
    <name type="synonym">Anodonta woodiana</name>
    <dbReference type="NCBI Taxonomy" id="1069815"/>
    <lineage>
        <taxon>Eukaryota</taxon>
        <taxon>Metazoa</taxon>
        <taxon>Spiralia</taxon>
        <taxon>Lophotrochozoa</taxon>
        <taxon>Mollusca</taxon>
        <taxon>Bivalvia</taxon>
        <taxon>Autobranchia</taxon>
        <taxon>Heteroconchia</taxon>
        <taxon>Palaeoheterodonta</taxon>
        <taxon>Unionida</taxon>
        <taxon>Unionoidea</taxon>
        <taxon>Unionidae</taxon>
        <taxon>Unioninae</taxon>
        <taxon>Sinanodonta</taxon>
    </lineage>
</organism>
<evidence type="ECO:0000259" key="5">
    <source>
        <dbReference type="PROSITE" id="PS51401"/>
    </source>
</evidence>
<dbReference type="InterPro" id="IPR039790">
    <property type="entry name" value="CHRD1"/>
</dbReference>
<sequence length="184" mass="20689">MVLVNCNNKGCGKQFDPEDNGPELCTYHPGAPIFHDALKGWSCCKKRSSDFTEFLNIPGCTKGKHSNEKPTEAEKPAQRETKVVEQIEVKSPPQPKPKPTQLEDRPSLDEPYIRLTNNVTSSLKTALEKHMAEMNLQSDEMQGVKMELKLVQGARMVVAILLMKESTVMLINVDFTPGHLYFMK</sequence>